<dbReference type="InterPro" id="IPR001279">
    <property type="entry name" value="Metallo-B-lactamas"/>
</dbReference>
<sequence>MIYALTVIFSMPNSSESDESVFEPRSGLRKSNLPGCDESIAPTCSSLPSSTSQKLKTAKLSLSQRKRHAGTSFGREDESFQIDNSVCQSGTVNPNFARQNNLLDSPPRKKSKTSRFCHANFSSSSDEDIPPSQNVPKKIHRRSDRLDASLDCPSSGRPSQEVVPSPSILLSPIKCRQGTRCQNESQAHFAAYVHLDSSPSVESLASTVVSLGILENDQEDIAELDDRVKAADIQSKPADESKLNVPSIQLSSFSANSSTKEDFVQHWVDSCEIEAFDNISVDSETQPLPEMLPDPLASAPNISVENHEREEILSQNELICQPTTYANLESHQPTPSRGMVTPLKKNQSSAVKPSTSSSKQSEITAFFTPCNTTPAKLKTNVDISQVQSHTAIKELNTTLTNDCELQPEPDETTVDELEVTVVKKDISTSGMLSHAKEQWSYIMSRMKMRGSATNLRREMKNVEKEKALQEPKQKNFTKPTVEAGPSTTDRKCPFYKRIPGTGFVVDAFCYGTVAGVSSYFLSHFHYDHYRGLGKWLKKPLYCSQVTANLINLKMKLDPGIIRVLPLNESRVIENIEVILIDANHCPGSVMFLFRFPTGKVVLHVGDFRAHPSMERLYELKQRPIDELYLDTTYCDEHYELPAQEEVLSYIRRLVRRYANKHQKLLVVSGTYTIGKEKVFMTAAEELNSKVWAPTEKRRILNCLEDFEISDRLSNDPLEAGVHVVNMGDIKPANLKQYLDNLKGSFTHILALNPTGWEYDGRMALKGLDAIPPKSYHNSIFIHGVPYSEHSGFSEMKRFVRFFRPRKIIPTVNLESLDVVLSDRFFVVIFFIKRLHRHVGGWSFDDVQYFNPRVEKKMPFFQNFGQRSVADAVAAFMGSLQMLYW</sequence>
<feature type="domain" description="Metallo-beta-lactamase" evidence="7">
    <location>
        <begin position="489"/>
        <end position="661"/>
    </location>
</feature>
<keyword evidence="5" id="KW-0539">Nucleus</keyword>
<dbReference type="InterPro" id="IPR036866">
    <property type="entry name" value="RibonucZ/Hydroxyglut_hydro"/>
</dbReference>
<evidence type="ECO:0000256" key="1">
    <source>
        <dbReference type="ARBA" id="ARBA00004123"/>
    </source>
</evidence>
<dbReference type="PANTHER" id="PTHR23240">
    <property type="entry name" value="DNA CROSS-LINK REPAIR PROTEIN PSO2/SNM1-RELATED"/>
    <property type="match status" value="1"/>
</dbReference>
<evidence type="ECO:0000256" key="2">
    <source>
        <dbReference type="ARBA" id="ARBA00010304"/>
    </source>
</evidence>
<organism evidence="8 9">
    <name type="scientific">Daphnia magna</name>
    <dbReference type="NCBI Taxonomy" id="35525"/>
    <lineage>
        <taxon>Eukaryota</taxon>
        <taxon>Metazoa</taxon>
        <taxon>Ecdysozoa</taxon>
        <taxon>Arthropoda</taxon>
        <taxon>Crustacea</taxon>
        <taxon>Branchiopoda</taxon>
        <taxon>Diplostraca</taxon>
        <taxon>Cladocera</taxon>
        <taxon>Anomopoda</taxon>
        <taxon>Daphniidae</taxon>
        <taxon>Daphnia</taxon>
    </lineage>
</organism>
<evidence type="ECO:0000313" key="9">
    <source>
        <dbReference type="Proteomes" id="UP001234178"/>
    </source>
</evidence>
<feature type="compositionally biased region" description="Low complexity" evidence="6">
    <location>
        <begin position="347"/>
        <end position="358"/>
    </location>
</feature>
<dbReference type="EMBL" id="JAOYFB010000038">
    <property type="protein sequence ID" value="KAK4025832.1"/>
    <property type="molecule type" value="Genomic_DNA"/>
</dbReference>
<comment type="subcellular location">
    <subcellularLocation>
        <location evidence="1">Nucleus</location>
    </subcellularLocation>
</comment>
<feature type="region of interest" description="Disordered" evidence="6">
    <location>
        <begin position="328"/>
        <end position="358"/>
    </location>
</feature>
<comment type="similarity">
    <text evidence="2">Belongs to the DNA repair metallo-beta-lactamase (DRMBL) family.</text>
</comment>
<protein>
    <recommendedName>
        <fullName evidence="7">Metallo-beta-lactamase domain-containing protein</fullName>
    </recommendedName>
</protein>
<feature type="region of interest" description="Disordered" evidence="6">
    <location>
        <begin position="91"/>
        <end position="164"/>
    </location>
</feature>
<name>A0ABR0AL53_9CRUS</name>
<evidence type="ECO:0000256" key="3">
    <source>
        <dbReference type="ARBA" id="ARBA00022763"/>
    </source>
</evidence>
<keyword evidence="3" id="KW-0227">DNA damage</keyword>
<dbReference type="SMART" id="SM00849">
    <property type="entry name" value="Lactamase_B"/>
    <property type="match status" value="1"/>
</dbReference>
<evidence type="ECO:0000256" key="6">
    <source>
        <dbReference type="SAM" id="MobiDB-lite"/>
    </source>
</evidence>
<gene>
    <name evidence="8" type="ORF">OUZ56_014878</name>
</gene>
<dbReference type="SUPFAM" id="SSF56281">
    <property type="entry name" value="Metallo-hydrolase/oxidoreductase"/>
    <property type="match status" value="1"/>
</dbReference>
<feature type="region of interest" description="Disordered" evidence="6">
    <location>
        <begin position="14"/>
        <end position="76"/>
    </location>
</feature>
<evidence type="ECO:0000256" key="4">
    <source>
        <dbReference type="ARBA" id="ARBA00023204"/>
    </source>
</evidence>
<dbReference type="InterPro" id="IPR011084">
    <property type="entry name" value="DRMBL"/>
</dbReference>
<keyword evidence="9" id="KW-1185">Reference proteome</keyword>
<accession>A0ABR0AL53</accession>
<comment type="caution">
    <text evidence="8">The sequence shown here is derived from an EMBL/GenBank/DDBJ whole genome shotgun (WGS) entry which is preliminary data.</text>
</comment>
<dbReference type="Gene3D" id="3.60.15.10">
    <property type="entry name" value="Ribonuclease Z/Hydroxyacylglutathione hydrolase-like"/>
    <property type="match status" value="1"/>
</dbReference>
<evidence type="ECO:0000313" key="8">
    <source>
        <dbReference type="EMBL" id="KAK4025832.1"/>
    </source>
</evidence>
<dbReference type="Pfam" id="PF07522">
    <property type="entry name" value="DRMBL"/>
    <property type="match status" value="1"/>
</dbReference>
<evidence type="ECO:0000256" key="5">
    <source>
        <dbReference type="ARBA" id="ARBA00023242"/>
    </source>
</evidence>
<keyword evidence="4" id="KW-0234">DNA repair</keyword>
<dbReference type="Gene3D" id="3.40.50.12650">
    <property type="match status" value="1"/>
</dbReference>
<reference evidence="8 9" key="1">
    <citation type="journal article" date="2023" name="Nucleic Acids Res.">
        <title>The hologenome of Daphnia magna reveals possible DNA methylation and microbiome-mediated evolution of the host genome.</title>
        <authorList>
            <person name="Chaturvedi A."/>
            <person name="Li X."/>
            <person name="Dhandapani V."/>
            <person name="Marshall H."/>
            <person name="Kissane S."/>
            <person name="Cuenca-Cambronero M."/>
            <person name="Asole G."/>
            <person name="Calvet F."/>
            <person name="Ruiz-Romero M."/>
            <person name="Marangio P."/>
            <person name="Guigo R."/>
            <person name="Rago D."/>
            <person name="Mirbahai L."/>
            <person name="Eastwood N."/>
            <person name="Colbourne J.K."/>
            <person name="Zhou J."/>
            <person name="Mallon E."/>
            <person name="Orsini L."/>
        </authorList>
    </citation>
    <scope>NUCLEOTIDE SEQUENCE [LARGE SCALE GENOMIC DNA]</scope>
    <source>
        <strain evidence="8">LRV0_1</strain>
    </source>
</reference>
<dbReference type="PANTHER" id="PTHR23240:SF6">
    <property type="entry name" value="DNA CROSS-LINK REPAIR 1A PROTEIN"/>
    <property type="match status" value="1"/>
</dbReference>
<evidence type="ECO:0000259" key="7">
    <source>
        <dbReference type="SMART" id="SM00849"/>
    </source>
</evidence>
<dbReference type="Proteomes" id="UP001234178">
    <property type="component" value="Unassembled WGS sequence"/>
</dbReference>
<feature type="compositionally biased region" description="Polar residues" evidence="6">
    <location>
        <begin position="42"/>
        <end position="63"/>
    </location>
</feature>
<feature type="compositionally biased region" description="Polar residues" evidence="6">
    <location>
        <begin position="91"/>
        <end position="103"/>
    </location>
</feature>
<proteinExistence type="inferred from homology"/>
<dbReference type="CDD" id="cd16273">
    <property type="entry name" value="SNM1A-1C-like_MBL-fold"/>
    <property type="match status" value="1"/>
</dbReference>